<accession>A0A8T1SNK3</accession>
<reference evidence="2 3" key="1">
    <citation type="journal article" date="2020" name="G3 (Bethesda)">
        <title>Draft Genome of the Common Snapping Turtle, Chelydra serpentina, a Model for Phenotypic Plasticity in Reptiles.</title>
        <authorList>
            <person name="Das D."/>
            <person name="Singh S.K."/>
            <person name="Bierstedt J."/>
            <person name="Erickson A."/>
            <person name="Galli G.L.J."/>
            <person name="Crossley D.A. 2nd"/>
            <person name="Rhen T."/>
        </authorList>
    </citation>
    <scope>NUCLEOTIDE SEQUENCE [LARGE SCALE GENOMIC DNA]</scope>
    <source>
        <strain evidence="2">KW</strain>
    </source>
</reference>
<evidence type="ECO:0000313" key="2">
    <source>
        <dbReference type="EMBL" id="KAG6930726.1"/>
    </source>
</evidence>
<dbReference type="Proteomes" id="UP000765507">
    <property type="component" value="Unassembled WGS sequence"/>
</dbReference>
<evidence type="ECO:0000313" key="3">
    <source>
        <dbReference type="Proteomes" id="UP000765507"/>
    </source>
</evidence>
<organism evidence="2 3">
    <name type="scientific">Chelydra serpentina</name>
    <name type="common">Snapping turtle</name>
    <name type="synonym">Testudo serpentina</name>
    <dbReference type="NCBI Taxonomy" id="8475"/>
    <lineage>
        <taxon>Eukaryota</taxon>
        <taxon>Metazoa</taxon>
        <taxon>Chordata</taxon>
        <taxon>Craniata</taxon>
        <taxon>Vertebrata</taxon>
        <taxon>Euteleostomi</taxon>
        <taxon>Archelosauria</taxon>
        <taxon>Testudinata</taxon>
        <taxon>Testudines</taxon>
        <taxon>Cryptodira</taxon>
        <taxon>Durocryptodira</taxon>
        <taxon>Americhelydia</taxon>
        <taxon>Chelydroidea</taxon>
        <taxon>Chelydridae</taxon>
        <taxon>Chelydra</taxon>
    </lineage>
</organism>
<evidence type="ECO:0000256" key="1">
    <source>
        <dbReference type="SAM" id="MobiDB-lite"/>
    </source>
</evidence>
<comment type="caution">
    <text evidence="2">The sequence shown here is derived from an EMBL/GenBank/DDBJ whole genome shotgun (WGS) entry which is preliminary data.</text>
</comment>
<gene>
    <name evidence="2" type="ORF">G0U57_003020</name>
</gene>
<feature type="non-terminal residue" evidence="2">
    <location>
        <position position="152"/>
    </location>
</feature>
<name>A0A8T1SNK3_CHESE</name>
<protein>
    <submittedName>
        <fullName evidence="2">Uncharacterized protein</fullName>
    </submittedName>
</protein>
<proteinExistence type="predicted"/>
<dbReference type="EMBL" id="JAHGAV010000138">
    <property type="protein sequence ID" value="KAG6930726.1"/>
    <property type="molecule type" value="Genomic_DNA"/>
</dbReference>
<sequence length="152" mass="16891">LSTLITPRRVLQEVEAALSPAARSFLERVLREGAPRPSLTPGPPDLSIGPLPREPSRPPPPHTSSRLRTMQPVRFQTAPRDHLYALVLHTLHFPTLISRPDTKWRDLLPTVEGGGPRWASLYSTLVPRPAGDISWRLLHGAVSTGMYLARFT</sequence>
<feature type="region of interest" description="Disordered" evidence="1">
    <location>
        <begin position="33"/>
        <end position="68"/>
    </location>
</feature>
<dbReference type="AlphaFoldDB" id="A0A8T1SNK3"/>
<keyword evidence="3" id="KW-1185">Reference proteome</keyword>
<feature type="non-terminal residue" evidence="2">
    <location>
        <position position="1"/>
    </location>
</feature>